<proteinExistence type="predicted"/>
<dbReference type="RefSeq" id="WP_256312506.1">
    <property type="nucleotide sequence ID" value="NZ_JANGAC010000016.1"/>
</dbReference>
<sequence>MSSMIRITTPFYALFSCDEWKGYSSMRLIGEFTREGLNNQLNKEVEGGNMEFSESDALEELSIKEIDSSLSYGFIQELLINEAL</sequence>
<organism evidence="1 2">
    <name type="scientific">Tissierella carlieri</name>
    <dbReference type="NCBI Taxonomy" id="689904"/>
    <lineage>
        <taxon>Bacteria</taxon>
        <taxon>Bacillati</taxon>
        <taxon>Bacillota</taxon>
        <taxon>Tissierellia</taxon>
        <taxon>Tissierellales</taxon>
        <taxon>Tissierellaceae</taxon>
        <taxon>Tissierella</taxon>
    </lineage>
</organism>
<dbReference type="EMBL" id="JANGAC010000016">
    <property type="protein sequence ID" value="MCQ4924915.1"/>
    <property type="molecule type" value="Genomic_DNA"/>
</dbReference>
<gene>
    <name evidence="1" type="ORF">NE686_17570</name>
</gene>
<dbReference type="PROSITE" id="PS51257">
    <property type="entry name" value="PROKAR_LIPOPROTEIN"/>
    <property type="match status" value="1"/>
</dbReference>
<protein>
    <submittedName>
        <fullName evidence="1">Uncharacterized protein</fullName>
    </submittedName>
</protein>
<comment type="caution">
    <text evidence="1">The sequence shown here is derived from an EMBL/GenBank/DDBJ whole genome shotgun (WGS) entry which is preliminary data.</text>
</comment>
<name>A0ABT1SF61_9FIRM</name>
<evidence type="ECO:0000313" key="2">
    <source>
        <dbReference type="Proteomes" id="UP001524478"/>
    </source>
</evidence>
<keyword evidence="2" id="KW-1185">Reference proteome</keyword>
<evidence type="ECO:0000313" key="1">
    <source>
        <dbReference type="EMBL" id="MCQ4924915.1"/>
    </source>
</evidence>
<reference evidence="1 2" key="1">
    <citation type="submission" date="2022-06" db="EMBL/GenBank/DDBJ databases">
        <title>Isolation of gut microbiota from human fecal samples.</title>
        <authorList>
            <person name="Pamer E.G."/>
            <person name="Barat B."/>
            <person name="Waligurski E."/>
            <person name="Medina S."/>
            <person name="Paddock L."/>
            <person name="Mostad J."/>
        </authorList>
    </citation>
    <scope>NUCLEOTIDE SEQUENCE [LARGE SCALE GENOMIC DNA]</scope>
    <source>
        <strain evidence="1 2">DFI.7.95</strain>
    </source>
</reference>
<accession>A0ABT1SF61</accession>
<dbReference type="Proteomes" id="UP001524478">
    <property type="component" value="Unassembled WGS sequence"/>
</dbReference>